<evidence type="ECO:0000256" key="2">
    <source>
        <dbReference type="ARBA" id="ARBA00022475"/>
    </source>
</evidence>
<evidence type="ECO:0000256" key="1">
    <source>
        <dbReference type="ARBA" id="ARBA00004651"/>
    </source>
</evidence>
<keyword evidence="2 6" id="KW-1003">Cell membrane</keyword>
<dbReference type="AlphaFoldDB" id="A0A0D7X3L2"/>
<comment type="caution">
    <text evidence="8">The sequence shown here is derived from an EMBL/GenBank/DDBJ whole genome shotgun (WGS) entry which is preliminary data.</text>
</comment>
<name>A0A0D7X3L2_9BACL</name>
<keyword evidence="5 6" id="KW-0472">Membrane</keyword>
<dbReference type="EMBL" id="JTHP01000013">
    <property type="protein sequence ID" value="KJD45966.1"/>
    <property type="molecule type" value="Genomic_DNA"/>
</dbReference>
<evidence type="ECO:0000256" key="3">
    <source>
        <dbReference type="ARBA" id="ARBA00022692"/>
    </source>
</evidence>
<sequence length="679" mass="78290">MRMSFRLLAWNNLKHNARAYVPYYLSSSLIITIFFVYAIFIFHPDVSNEIAAVNASDAIAADNVKKGLQVADLLIFVFSFFFVLYTNHIFVAARKKEFGILTILGTHHRQIYFLVAYENLIIGFLSLITGIIGGFVSAKFFLLLGSNVLGMYLTFYFPWKALAFTVVGFMFLFILISFVSVFFIRHFKLQQPFSKVPQLKRELKASWSLSLLAIVLIGAAVYLMKIDFPPYIYLAPYRLGTLSFYILHYSVGDTFKYTIVMGSIGIYLFYTQSCVLFIQLLRANRKWSWSGTRLLWLSEITYKIRNNAELFSLITLISIIFCVGVVSTFASMQQQKRFLREQSYSFAFTSGVVSSIELEKEIDQNLYTAGVDYSKGEVLTFPFREQIAQVMKQSNYEALASRFKKLKQAPALRENQGLFILDSSEMSLEEKKSHFKKKLTYNQGKSHIKNLQIMDILMIDHNLKSDENIISELGRLLVVPDRTYDHLIEQRYFNDPLAYKLVYYFVPKWKNGQLSLETSETQQEVGLYSVLANKVNKGVLNSRAVDYLASEMDLNISEFIGGFIAIIMLASTVSLLYFRLYVNLQRDEEIYRALSKIGLNSREMRRAESRQIAFLFLLPLVVSSIGIVLCLVMSEPSGIYVVPFRMTLIQIMLGFWAIQFFSFLIVRFLYLRQLDLKML</sequence>
<dbReference type="PANTHER" id="PTHR46795:SF3">
    <property type="entry name" value="ABC TRANSPORTER PERMEASE"/>
    <property type="match status" value="1"/>
</dbReference>
<keyword evidence="4 6" id="KW-1133">Transmembrane helix</keyword>
<evidence type="ECO:0000313" key="9">
    <source>
        <dbReference type="Proteomes" id="UP000032534"/>
    </source>
</evidence>
<dbReference type="InterPro" id="IPR003838">
    <property type="entry name" value="ABC3_permease_C"/>
</dbReference>
<dbReference type="Pfam" id="PF02687">
    <property type="entry name" value="FtsX"/>
    <property type="match status" value="1"/>
</dbReference>
<dbReference type="RefSeq" id="WP_044645848.1">
    <property type="nucleotide sequence ID" value="NZ_JTHP01000013.1"/>
</dbReference>
<feature type="transmembrane region" description="Helical" evidence="6">
    <location>
        <begin position="310"/>
        <end position="332"/>
    </location>
</feature>
<keyword evidence="9" id="KW-1185">Reference proteome</keyword>
<feature type="transmembrane region" description="Helical" evidence="6">
    <location>
        <begin position="111"/>
        <end position="132"/>
    </location>
</feature>
<feature type="transmembrane region" description="Helical" evidence="6">
    <location>
        <begin position="73"/>
        <end position="91"/>
    </location>
</feature>
<dbReference type="GO" id="GO:0005886">
    <property type="term" value="C:plasma membrane"/>
    <property type="evidence" value="ECO:0007669"/>
    <property type="project" value="UniProtKB-SubCell"/>
</dbReference>
<feature type="transmembrane region" description="Helical" evidence="6">
    <location>
        <begin position="646"/>
        <end position="670"/>
    </location>
</feature>
<keyword evidence="3 6" id="KW-0812">Transmembrane</keyword>
<dbReference type="GO" id="GO:0055085">
    <property type="term" value="P:transmembrane transport"/>
    <property type="evidence" value="ECO:0007669"/>
    <property type="project" value="UniProtKB-UniRule"/>
</dbReference>
<feature type="transmembrane region" description="Helical" evidence="6">
    <location>
        <begin position="205"/>
        <end position="224"/>
    </location>
</feature>
<organism evidence="8 9">
    <name type="scientific">Paenibacillus terrae</name>
    <dbReference type="NCBI Taxonomy" id="159743"/>
    <lineage>
        <taxon>Bacteria</taxon>
        <taxon>Bacillati</taxon>
        <taxon>Bacillota</taxon>
        <taxon>Bacilli</taxon>
        <taxon>Bacillales</taxon>
        <taxon>Paenibacillaceae</taxon>
        <taxon>Paenibacillus</taxon>
    </lineage>
</organism>
<evidence type="ECO:0000259" key="7">
    <source>
        <dbReference type="Pfam" id="PF02687"/>
    </source>
</evidence>
<evidence type="ECO:0000256" key="4">
    <source>
        <dbReference type="ARBA" id="ARBA00022989"/>
    </source>
</evidence>
<dbReference type="InterPro" id="IPR052536">
    <property type="entry name" value="ABC-4_Integral_Memb_Prot"/>
</dbReference>
<dbReference type="PIRSF" id="PIRSF018968">
    <property type="entry name" value="ABC_permease_BceB"/>
    <property type="match status" value="1"/>
</dbReference>
<gene>
    <name evidence="8" type="ORF">QD47_09200</name>
</gene>
<feature type="transmembrane region" description="Helical" evidence="6">
    <location>
        <begin position="559"/>
        <end position="582"/>
    </location>
</feature>
<comment type="subcellular location">
    <subcellularLocation>
        <location evidence="1 6">Cell membrane</location>
        <topology evidence="1 6">Multi-pass membrane protein</topology>
    </subcellularLocation>
</comment>
<dbReference type="Proteomes" id="UP000032534">
    <property type="component" value="Unassembled WGS sequence"/>
</dbReference>
<feature type="transmembrane region" description="Helical" evidence="6">
    <location>
        <begin position="257"/>
        <end position="278"/>
    </location>
</feature>
<proteinExistence type="inferred from homology"/>
<accession>A0A0D7X3L2</accession>
<protein>
    <submittedName>
        <fullName evidence="8">Peptide ABC transporter permease</fullName>
    </submittedName>
</protein>
<reference evidence="8 9" key="1">
    <citation type="submission" date="2014-11" db="EMBL/GenBank/DDBJ databases">
        <title>Draft Genome Sequences of Paenibacillus polymyxa NRRL B-30509 and Paenibacillus terrae NRRL B-30644, Strains from a Poultry Environment that Produce Tridecaptin A and Paenicidins.</title>
        <authorList>
            <person name="van Belkum M.J."/>
            <person name="Lohans C.T."/>
            <person name="Vederas J.C."/>
        </authorList>
    </citation>
    <scope>NUCLEOTIDE SEQUENCE [LARGE SCALE GENOMIC DNA]</scope>
    <source>
        <strain evidence="8 9">NRRL B-30644</strain>
    </source>
</reference>
<feature type="transmembrane region" description="Helical" evidence="6">
    <location>
        <begin position="612"/>
        <end position="634"/>
    </location>
</feature>
<feature type="domain" description="ABC3 transporter permease C-terminal" evidence="7">
    <location>
        <begin position="73"/>
        <end position="187"/>
    </location>
</feature>
<dbReference type="PATRIC" id="fig|159743.3.peg.2036"/>
<dbReference type="InterPro" id="IPR027022">
    <property type="entry name" value="ABC_permease_BceB-typ"/>
</dbReference>
<evidence type="ECO:0000313" key="8">
    <source>
        <dbReference type="EMBL" id="KJD45966.1"/>
    </source>
</evidence>
<feature type="transmembrane region" description="Helical" evidence="6">
    <location>
        <begin position="162"/>
        <end position="185"/>
    </location>
</feature>
<feature type="transmembrane region" description="Helical" evidence="6">
    <location>
        <begin position="21"/>
        <end position="42"/>
    </location>
</feature>
<keyword evidence="6" id="KW-0813">Transport</keyword>
<evidence type="ECO:0000256" key="6">
    <source>
        <dbReference type="PIRNR" id="PIRNR018968"/>
    </source>
</evidence>
<dbReference type="OrthoDB" id="1937696at2"/>
<evidence type="ECO:0000256" key="5">
    <source>
        <dbReference type="ARBA" id="ARBA00023136"/>
    </source>
</evidence>
<comment type="similarity">
    <text evidence="6">Belongs to the ABC-4 integral membrane protein family.</text>
</comment>
<dbReference type="PANTHER" id="PTHR46795">
    <property type="entry name" value="ABC TRANSPORTER PERMEASE-RELATED-RELATED"/>
    <property type="match status" value="1"/>
</dbReference>